<keyword evidence="4" id="KW-0808">Transferase</keyword>
<evidence type="ECO:0000259" key="9">
    <source>
        <dbReference type="Pfam" id="PF13231"/>
    </source>
</evidence>
<feature type="transmembrane region" description="Helical" evidence="8">
    <location>
        <begin position="170"/>
        <end position="200"/>
    </location>
</feature>
<evidence type="ECO:0000256" key="4">
    <source>
        <dbReference type="ARBA" id="ARBA00022679"/>
    </source>
</evidence>
<evidence type="ECO:0000256" key="3">
    <source>
        <dbReference type="ARBA" id="ARBA00022676"/>
    </source>
</evidence>
<evidence type="ECO:0000313" key="10">
    <source>
        <dbReference type="EMBL" id="SVA46181.1"/>
    </source>
</evidence>
<name>A0A381W1E0_9ZZZZ</name>
<dbReference type="InterPro" id="IPR050297">
    <property type="entry name" value="LipidA_mod_glycosyltrf_83"/>
</dbReference>
<organism evidence="10">
    <name type="scientific">marine metagenome</name>
    <dbReference type="NCBI Taxonomy" id="408172"/>
    <lineage>
        <taxon>unclassified sequences</taxon>
        <taxon>metagenomes</taxon>
        <taxon>ecological metagenomes</taxon>
    </lineage>
</organism>
<dbReference type="PANTHER" id="PTHR33908">
    <property type="entry name" value="MANNOSYLTRANSFERASE YKCB-RELATED"/>
    <property type="match status" value="1"/>
</dbReference>
<feature type="transmembrane region" description="Helical" evidence="8">
    <location>
        <begin position="20"/>
        <end position="39"/>
    </location>
</feature>
<protein>
    <recommendedName>
        <fullName evidence="9">Glycosyltransferase RgtA/B/C/D-like domain-containing protein</fullName>
    </recommendedName>
</protein>
<gene>
    <name evidence="10" type="ORF">METZ01_LOCUS99035</name>
</gene>
<dbReference type="AlphaFoldDB" id="A0A381W1E0"/>
<dbReference type="PANTHER" id="PTHR33908:SF11">
    <property type="entry name" value="MEMBRANE PROTEIN"/>
    <property type="match status" value="1"/>
</dbReference>
<feature type="domain" description="Glycosyltransferase RgtA/B/C/D-like" evidence="9">
    <location>
        <begin position="97"/>
        <end position="226"/>
    </location>
</feature>
<evidence type="ECO:0000256" key="6">
    <source>
        <dbReference type="ARBA" id="ARBA00022989"/>
    </source>
</evidence>
<feature type="transmembrane region" description="Helical" evidence="8">
    <location>
        <begin position="141"/>
        <end position="164"/>
    </location>
</feature>
<evidence type="ECO:0000256" key="5">
    <source>
        <dbReference type="ARBA" id="ARBA00022692"/>
    </source>
</evidence>
<feature type="transmembrane region" description="Helical" evidence="8">
    <location>
        <begin position="99"/>
        <end position="120"/>
    </location>
</feature>
<evidence type="ECO:0000256" key="7">
    <source>
        <dbReference type="ARBA" id="ARBA00023136"/>
    </source>
</evidence>
<dbReference type="Pfam" id="PF13231">
    <property type="entry name" value="PMT_2"/>
    <property type="match status" value="1"/>
</dbReference>
<keyword evidence="7 8" id="KW-0472">Membrane</keyword>
<evidence type="ECO:0000256" key="1">
    <source>
        <dbReference type="ARBA" id="ARBA00004651"/>
    </source>
</evidence>
<keyword evidence="2" id="KW-1003">Cell membrane</keyword>
<dbReference type="InterPro" id="IPR038731">
    <property type="entry name" value="RgtA/B/C-like"/>
</dbReference>
<feature type="transmembrane region" description="Helical" evidence="8">
    <location>
        <begin position="212"/>
        <end position="229"/>
    </location>
</feature>
<proteinExistence type="predicted"/>
<keyword evidence="6 8" id="KW-1133">Transmembrane helix</keyword>
<feature type="non-terminal residue" evidence="10">
    <location>
        <position position="273"/>
    </location>
</feature>
<dbReference type="EMBL" id="UINC01010379">
    <property type="protein sequence ID" value="SVA46181.1"/>
    <property type="molecule type" value="Genomic_DNA"/>
</dbReference>
<sequence length="273" mass="31299">MSTKLNIVNTLENSTKKPIVFLVLIVLAGLFLRLVYFPYDVPLFNDSQGYFWYAIDMSILKEFPPGHSIVNNGWPSFLSIIFQLMDSNNFLDYHNMQRFVTVIFSVATVFPVYLLCNIFFKKSYSLIGAILISFEPKLLQHSLLGLPESCYVFLIATLLYLYFSNDIKKIYLAFAVAGLLTLVRYEGLLIIIPISIMFFIRFRNNKKNLKKYFICISIFILIILPMAYVRNETMGEHHDGVFSHIIAGPQYYQAAETSHGTTIGDLLYLGSVN</sequence>
<dbReference type="GO" id="GO:0016763">
    <property type="term" value="F:pentosyltransferase activity"/>
    <property type="evidence" value="ECO:0007669"/>
    <property type="project" value="TreeGrafter"/>
</dbReference>
<reference evidence="10" key="1">
    <citation type="submission" date="2018-05" db="EMBL/GenBank/DDBJ databases">
        <authorList>
            <person name="Lanie J.A."/>
            <person name="Ng W.-L."/>
            <person name="Kazmierczak K.M."/>
            <person name="Andrzejewski T.M."/>
            <person name="Davidsen T.M."/>
            <person name="Wayne K.J."/>
            <person name="Tettelin H."/>
            <person name="Glass J.I."/>
            <person name="Rusch D."/>
            <person name="Podicherti R."/>
            <person name="Tsui H.-C.T."/>
            <person name="Winkler M.E."/>
        </authorList>
    </citation>
    <scope>NUCLEOTIDE SEQUENCE</scope>
</reference>
<keyword evidence="5 8" id="KW-0812">Transmembrane</keyword>
<dbReference type="GO" id="GO:0008610">
    <property type="term" value="P:lipid biosynthetic process"/>
    <property type="evidence" value="ECO:0007669"/>
    <property type="project" value="UniProtKB-ARBA"/>
</dbReference>
<evidence type="ECO:0000256" key="8">
    <source>
        <dbReference type="SAM" id="Phobius"/>
    </source>
</evidence>
<accession>A0A381W1E0</accession>
<keyword evidence="3" id="KW-0328">Glycosyltransferase</keyword>
<comment type="subcellular location">
    <subcellularLocation>
        <location evidence="1">Cell membrane</location>
        <topology evidence="1">Multi-pass membrane protein</topology>
    </subcellularLocation>
</comment>
<evidence type="ECO:0000256" key="2">
    <source>
        <dbReference type="ARBA" id="ARBA00022475"/>
    </source>
</evidence>
<dbReference type="GO" id="GO:0005886">
    <property type="term" value="C:plasma membrane"/>
    <property type="evidence" value="ECO:0007669"/>
    <property type="project" value="UniProtKB-SubCell"/>
</dbReference>